<protein>
    <recommendedName>
        <fullName evidence="4">Nucleic acid-binding protein</fullName>
    </recommendedName>
</protein>
<evidence type="ECO:0000313" key="3">
    <source>
        <dbReference type="Proteomes" id="UP000800038"/>
    </source>
</evidence>
<accession>A0A6A5SFL9</accession>
<reference evidence="2" key="1">
    <citation type="journal article" date="2020" name="Stud. Mycol.">
        <title>101 Dothideomycetes genomes: a test case for predicting lifestyles and emergence of pathogens.</title>
        <authorList>
            <person name="Haridas S."/>
            <person name="Albert R."/>
            <person name="Binder M."/>
            <person name="Bloem J."/>
            <person name="Labutti K."/>
            <person name="Salamov A."/>
            <person name="Andreopoulos B."/>
            <person name="Baker S."/>
            <person name="Barry K."/>
            <person name="Bills G."/>
            <person name="Bluhm B."/>
            <person name="Cannon C."/>
            <person name="Castanera R."/>
            <person name="Culley D."/>
            <person name="Daum C."/>
            <person name="Ezra D."/>
            <person name="Gonzalez J."/>
            <person name="Henrissat B."/>
            <person name="Kuo A."/>
            <person name="Liang C."/>
            <person name="Lipzen A."/>
            <person name="Lutzoni F."/>
            <person name="Magnuson J."/>
            <person name="Mondo S."/>
            <person name="Nolan M."/>
            <person name="Ohm R."/>
            <person name="Pangilinan J."/>
            <person name="Park H.-J."/>
            <person name="Ramirez L."/>
            <person name="Alfaro M."/>
            <person name="Sun H."/>
            <person name="Tritt A."/>
            <person name="Yoshinaga Y."/>
            <person name="Zwiers L.-H."/>
            <person name="Turgeon B."/>
            <person name="Goodwin S."/>
            <person name="Spatafora J."/>
            <person name="Crous P."/>
            <person name="Grigoriev I."/>
        </authorList>
    </citation>
    <scope>NUCLEOTIDE SEQUENCE</scope>
    <source>
        <strain evidence="2">CBS 161.51</strain>
    </source>
</reference>
<name>A0A6A5SFL9_9PLEO</name>
<organism evidence="2 3">
    <name type="scientific">Clathrospora elynae</name>
    <dbReference type="NCBI Taxonomy" id="706981"/>
    <lineage>
        <taxon>Eukaryota</taxon>
        <taxon>Fungi</taxon>
        <taxon>Dikarya</taxon>
        <taxon>Ascomycota</taxon>
        <taxon>Pezizomycotina</taxon>
        <taxon>Dothideomycetes</taxon>
        <taxon>Pleosporomycetidae</taxon>
        <taxon>Pleosporales</taxon>
        <taxon>Diademaceae</taxon>
        <taxon>Clathrospora</taxon>
    </lineage>
</organism>
<dbReference type="OrthoDB" id="5378679at2759"/>
<dbReference type="Proteomes" id="UP000800038">
    <property type="component" value="Unassembled WGS sequence"/>
</dbReference>
<feature type="region of interest" description="Disordered" evidence="1">
    <location>
        <begin position="344"/>
        <end position="386"/>
    </location>
</feature>
<dbReference type="AlphaFoldDB" id="A0A6A5SFL9"/>
<gene>
    <name evidence="2" type="ORF">EJ02DRAFT_468143</name>
</gene>
<evidence type="ECO:0000313" key="2">
    <source>
        <dbReference type="EMBL" id="KAF1939441.1"/>
    </source>
</evidence>
<evidence type="ECO:0008006" key="4">
    <source>
        <dbReference type="Google" id="ProtNLM"/>
    </source>
</evidence>
<sequence>MRLKTLNGAPLCEHLDFSDSSLVSSEKCNAFNPPSPTAFSEDSTPALKWRCLASRDTRLRTGWSQPYLQGDGLDRDGSDISLSIPNVQKFPSLSQDDSTNLDTTVSFDDQSFAPDGFLQHSLVFHDTLLSSQVLQADGADKTMGSSSFMTTSFGTTTSEFSSPSRLVDPPLNPQVASRIAVTPLVALPSAQHLQAIYPQTPTPNLLCVLMANPEQREVLVRKGGYTMDLWEVTVADETRSGFKVTFWLRPPRGSNNEKTHAQNQLLQTLRAIKVGDILLLRNIALTSFRDNVHGQSLNPAITRSQTAIDVLMRSSGVAVGQLGGLPAVVVEKFMRVKRWARTHVASDHTGTRKRKGSATNWDNHAKRSLASPVLENSMPPDTMEGG</sequence>
<evidence type="ECO:0000256" key="1">
    <source>
        <dbReference type="SAM" id="MobiDB-lite"/>
    </source>
</evidence>
<proteinExistence type="predicted"/>
<keyword evidence="3" id="KW-1185">Reference proteome</keyword>
<dbReference type="EMBL" id="ML976081">
    <property type="protein sequence ID" value="KAF1939441.1"/>
    <property type="molecule type" value="Genomic_DNA"/>
</dbReference>